<gene>
    <name evidence="1" type="ORF">CCMSSC00406_0006382</name>
</gene>
<accession>A0ACB7IPY2</accession>
<reference evidence="1 2" key="1">
    <citation type="journal article" date="2021" name="Appl. Environ. Microbiol.">
        <title>Genetic linkage and physical mapping for an oyster mushroom Pleurotus cornucopiae and QTL analysis for the trait cap color.</title>
        <authorList>
            <person name="Zhang Y."/>
            <person name="Gao W."/>
            <person name="Sonnenberg A."/>
            <person name="Chen Q."/>
            <person name="Zhang J."/>
            <person name="Huang C."/>
        </authorList>
    </citation>
    <scope>NUCLEOTIDE SEQUENCE [LARGE SCALE GENOMIC DNA]</scope>
    <source>
        <strain evidence="1">CCMSSC00406</strain>
    </source>
</reference>
<dbReference type="EMBL" id="WQMT02000007">
    <property type="protein sequence ID" value="KAG9220317.1"/>
    <property type="molecule type" value="Genomic_DNA"/>
</dbReference>
<comment type="caution">
    <text evidence="1">The sequence shown here is derived from an EMBL/GenBank/DDBJ whole genome shotgun (WGS) entry which is preliminary data.</text>
</comment>
<dbReference type="Proteomes" id="UP000824881">
    <property type="component" value="Unassembled WGS sequence"/>
</dbReference>
<proteinExistence type="predicted"/>
<evidence type="ECO:0000313" key="2">
    <source>
        <dbReference type="Proteomes" id="UP000824881"/>
    </source>
</evidence>
<organism evidence="1 2">
    <name type="scientific">Pleurotus cornucopiae</name>
    <name type="common">Cornucopia mushroom</name>
    <dbReference type="NCBI Taxonomy" id="5321"/>
    <lineage>
        <taxon>Eukaryota</taxon>
        <taxon>Fungi</taxon>
        <taxon>Dikarya</taxon>
        <taxon>Basidiomycota</taxon>
        <taxon>Agaricomycotina</taxon>
        <taxon>Agaricomycetes</taxon>
        <taxon>Agaricomycetidae</taxon>
        <taxon>Agaricales</taxon>
        <taxon>Pleurotineae</taxon>
        <taxon>Pleurotaceae</taxon>
        <taxon>Pleurotus</taxon>
    </lineage>
</organism>
<sequence length="624" mass="71272">MLSKVLSPKVEPLKCVKVIIPTSGATLCPHPRPRIAGIASKATSVSKTKMRFNSMRAYLALAPMYLQLDAPALCSKRDQEERLCFFGIPFGMSELLPVFAALSNIAGRYEEDIWSYVNTCPFHLFDTERGRNISRPEFMECISIEIKTWLEFPLSCSEVVDTILDAVRLQPLQFKCQARHIHPYVFSAMTKSPVIDGMDRFLFALTNELQTFDLRPSPDRHPLLIHPILRVVRDLIERKRSQASPPCRQEVKEQIEFAGQYAILSHRWDEEELSFADAANLSDPSVQAKKGLRKLRNFAKAVKSHYGCRYLWIDTVCIDEADRDMAIRLMFEAGPFKSSSQLAASKSSKGRGRIDGLQWSFASLMPAEPLGLAFRTSLVPFHVGKSLNWLYYKPGLQSAMALFCAMHGRQTKIPEDRVYCLLSALNMDIPIKYGEGFDRAFLRLQVHYLTQTHDRQCFIWSSSSLNRVEIQASPFNSMLPADFDAYSCFPGIDRQIKAYAHIELLPDRTISFGEDSVMRIMVSLFPWSTIPHDSWEPSLKQLHEPDLIFASLHFRSLGRYYGVLLRPLPSTRLHAATEHQDNSSEEEVFGGDKRVIYERVSLKVVWSFDLPSHDSQEPEWVYIR</sequence>
<protein>
    <submittedName>
        <fullName evidence="1">Uncharacterized protein</fullName>
    </submittedName>
</protein>
<evidence type="ECO:0000313" key="1">
    <source>
        <dbReference type="EMBL" id="KAG9220317.1"/>
    </source>
</evidence>
<keyword evidence="2" id="KW-1185">Reference proteome</keyword>
<name>A0ACB7IPY2_PLECO</name>